<dbReference type="Proteomes" id="UP000756387">
    <property type="component" value="Unassembled WGS sequence"/>
</dbReference>
<feature type="compositionally biased region" description="Gly residues" evidence="1">
    <location>
        <begin position="21"/>
        <end position="49"/>
    </location>
</feature>
<sequence length="142" mass="14517">MSDPNSPGNPSDPNQPPNYGQYGGGQYGGGQYGGGQPGGYGGQPGGYGGQPVQDHPQATTILVLGILSLICCQILGPVAWIMGKKAVAEIDATPGRYSGRDKANIGKILGIIGTVLLVLSILFSIIYFVAIAGMIASDTSTY</sequence>
<feature type="domain" description="DUF4190" evidence="3">
    <location>
        <begin position="59"/>
        <end position="119"/>
    </location>
</feature>
<comment type="caution">
    <text evidence="4">The sequence shown here is derived from an EMBL/GenBank/DDBJ whole genome shotgun (WGS) entry which is preliminary data.</text>
</comment>
<dbReference type="Pfam" id="PF13828">
    <property type="entry name" value="DUF4190"/>
    <property type="match status" value="1"/>
</dbReference>
<keyword evidence="2" id="KW-1133">Transmembrane helix</keyword>
<organism evidence="4 5">
    <name type="scientific">Nocardioides malaquae</name>
    <dbReference type="NCBI Taxonomy" id="2773426"/>
    <lineage>
        <taxon>Bacteria</taxon>
        <taxon>Bacillati</taxon>
        <taxon>Actinomycetota</taxon>
        <taxon>Actinomycetes</taxon>
        <taxon>Propionibacteriales</taxon>
        <taxon>Nocardioidaceae</taxon>
        <taxon>Nocardioides</taxon>
    </lineage>
</organism>
<evidence type="ECO:0000259" key="3">
    <source>
        <dbReference type="Pfam" id="PF13828"/>
    </source>
</evidence>
<gene>
    <name evidence="4" type="ORF">IEQ44_12115</name>
</gene>
<keyword evidence="2" id="KW-0812">Transmembrane</keyword>
<evidence type="ECO:0000256" key="2">
    <source>
        <dbReference type="SAM" id="Phobius"/>
    </source>
</evidence>
<dbReference type="EMBL" id="JADCSA010000011">
    <property type="protein sequence ID" value="MBE7325399.1"/>
    <property type="molecule type" value="Genomic_DNA"/>
</dbReference>
<name>A0ABR9RUW5_9ACTN</name>
<evidence type="ECO:0000313" key="5">
    <source>
        <dbReference type="Proteomes" id="UP000756387"/>
    </source>
</evidence>
<evidence type="ECO:0000313" key="4">
    <source>
        <dbReference type="EMBL" id="MBE7325399.1"/>
    </source>
</evidence>
<feature type="transmembrane region" description="Helical" evidence="2">
    <location>
        <begin position="108"/>
        <end position="136"/>
    </location>
</feature>
<keyword evidence="5" id="KW-1185">Reference proteome</keyword>
<dbReference type="InterPro" id="IPR025241">
    <property type="entry name" value="DUF4190"/>
</dbReference>
<feature type="transmembrane region" description="Helical" evidence="2">
    <location>
        <begin position="61"/>
        <end position="82"/>
    </location>
</feature>
<feature type="compositionally biased region" description="Low complexity" evidence="1">
    <location>
        <begin position="1"/>
        <end position="20"/>
    </location>
</feature>
<proteinExistence type="predicted"/>
<feature type="region of interest" description="Disordered" evidence="1">
    <location>
        <begin position="1"/>
        <end position="52"/>
    </location>
</feature>
<reference evidence="4 5" key="1">
    <citation type="submission" date="2020-10" db="EMBL/GenBank/DDBJ databases">
        <title>Nocardioides sp. isolated from sludge.</title>
        <authorList>
            <person name="Zhang X."/>
        </authorList>
    </citation>
    <scope>NUCLEOTIDE SEQUENCE [LARGE SCALE GENOMIC DNA]</scope>
    <source>
        <strain evidence="4 5">Y6</strain>
    </source>
</reference>
<accession>A0ABR9RUW5</accession>
<evidence type="ECO:0000256" key="1">
    <source>
        <dbReference type="SAM" id="MobiDB-lite"/>
    </source>
</evidence>
<protein>
    <submittedName>
        <fullName evidence="4">DUF4190 domain-containing protein</fullName>
    </submittedName>
</protein>
<dbReference type="RefSeq" id="WP_193638720.1">
    <property type="nucleotide sequence ID" value="NZ_JADCSA010000011.1"/>
</dbReference>
<keyword evidence="2" id="KW-0472">Membrane</keyword>